<keyword evidence="3" id="KW-1185">Reference proteome</keyword>
<evidence type="ECO:0000313" key="2">
    <source>
        <dbReference type="EMBL" id="MDI9238358.1"/>
    </source>
</evidence>
<dbReference type="EMBL" id="JASGBI010000001">
    <property type="protein sequence ID" value="MDI9238358.1"/>
    <property type="molecule type" value="Genomic_DNA"/>
</dbReference>
<comment type="caution">
    <text evidence="2">The sequence shown here is derived from an EMBL/GenBank/DDBJ whole genome shotgun (WGS) entry which is preliminary data.</text>
</comment>
<dbReference type="Proteomes" id="UP001321580">
    <property type="component" value="Unassembled WGS sequence"/>
</dbReference>
<proteinExistence type="predicted"/>
<keyword evidence="1" id="KW-0732">Signal</keyword>
<sequence>MKIAQMPLCLVLLTALPLAVAAKEPKAAKAAPHPTAEQQAMMEAWQKAGTPGEQHKQLAGMAGNWTTKQTMWMEPGAPPMVQSGSATGTLVLGGRHVRQDYKGEWMGQPFEGVGYTGFDNVTGKYYSSWMDSGSTGLFVSYGDYDPATRTYTFTGEMTDPAAGGAKIPVRQLVRIVDNDHHVFDMYETRGGKEMHAMQIEYTRAK</sequence>
<evidence type="ECO:0000313" key="3">
    <source>
        <dbReference type="Proteomes" id="UP001321580"/>
    </source>
</evidence>
<name>A0ABT6XDZ8_9GAMM</name>
<gene>
    <name evidence="2" type="ORF">QLQ15_05455</name>
</gene>
<dbReference type="RefSeq" id="WP_283211826.1">
    <property type="nucleotide sequence ID" value="NZ_JASGBI010000001.1"/>
</dbReference>
<dbReference type="Pfam" id="PF07617">
    <property type="entry name" value="DUF1579"/>
    <property type="match status" value="1"/>
</dbReference>
<reference evidence="2 3" key="1">
    <citation type="submission" date="2023-05" db="EMBL/GenBank/DDBJ databases">
        <title>Lysobacter sp. strain LF1 Genome sequencing and assembly.</title>
        <authorList>
            <person name="Jung Y."/>
        </authorList>
    </citation>
    <scope>NUCLEOTIDE SEQUENCE [LARGE SCALE GENOMIC DNA]</scope>
    <source>
        <strain evidence="2 3">LF1</strain>
    </source>
</reference>
<dbReference type="InterPro" id="IPR011473">
    <property type="entry name" value="DUF1579"/>
</dbReference>
<feature type="signal peptide" evidence="1">
    <location>
        <begin position="1"/>
        <end position="22"/>
    </location>
</feature>
<accession>A0ABT6XDZ8</accession>
<evidence type="ECO:0000256" key="1">
    <source>
        <dbReference type="SAM" id="SignalP"/>
    </source>
</evidence>
<protein>
    <submittedName>
        <fullName evidence="2">DUF1579 domain-containing protein</fullName>
    </submittedName>
</protein>
<organism evidence="2 3">
    <name type="scientific">Lysobacter stagni</name>
    <dbReference type="NCBI Taxonomy" id="3045172"/>
    <lineage>
        <taxon>Bacteria</taxon>
        <taxon>Pseudomonadati</taxon>
        <taxon>Pseudomonadota</taxon>
        <taxon>Gammaproteobacteria</taxon>
        <taxon>Lysobacterales</taxon>
        <taxon>Lysobacteraceae</taxon>
        <taxon>Lysobacter</taxon>
    </lineage>
</organism>
<feature type="chain" id="PRO_5045289669" evidence="1">
    <location>
        <begin position="23"/>
        <end position="205"/>
    </location>
</feature>